<dbReference type="Proteomes" id="UP001186974">
    <property type="component" value="Unassembled WGS sequence"/>
</dbReference>
<keyword evidence="2" id="KW-1185">Reference proteome</keyword>
<dbReference type="EMBL" id="JAWDJW010000015">
    <property type="protein sequence ID" value="KAK3082050.1"/>
    <property type="molecule type" value="Genomic_DNA"/>
</dbReference>
<comment type="caution">
    <text evidence="1">The sequence shown here is derived from an EMBL/GenBank/DDBJ whole genome shotgun (WGS) entry which is preliminary data.</text>
</comment>
<reference evidence="1" key="1">
    <citation type="submission" date="2024-09" db="EMBL/GenBank/DDBJ databases">
        <title>Black Yeasts Isolated from many extreme environments.</title>
        <authorList>
            <person name="Coleine C."/>
            <person name="Stajich J.E."/>
            <person name="Selbmann L."/>
        </authorList>
    </citation>
    <scope>NUCLEOTIDE SEQUENCE</scope>
    <source>
        <strain evidence="1">CCFEE 5737</strain>
    </source>
</reference>
<evidence type="ECO:0000313" key="1">
    <source>
        <dbReference type="EMBL" id="KAK3082050.1"/>
    </source>
</evidence>
<gene>
    <name evidence="1" type="ORF">LTS18_006233</name>
</gene>
<proteinExistence type="predicted"/>
<sequence>MVSAFQLLASNQLDTLCLALGLPCKSPSTTSTKQSVRIVSCDLELYYYAQQDVTAIGLAVLHTDDIELGKPGKNGVEWIPNTESFKDKPEDFQFGRDEWLLKADTPKLFKDVLEDFEGPVILICHDTGRDIKNIREKLGFDVERSTNQITVLDSQVTARARKFPHQVGLKALTSALGISGIVFHNGGNDAAFTLINSVLMAIAHSQDFVEATANTVLLDAPNDAESIDENITTPPPSLSEPSSSLTGAASATPPTFDTSAHNDNPTVQDVVDMLRSRPHRSEAIFGSFYHRTHCNGFYHVRENCHGTIDCYRCHGKGHATVLCMCPAKFLEKIVKKKILQGLRTSRLGRISGGDRAKSHICKPAIAPEVTCTKRRTVW</sequence>
<evidence type="ECO:0000313" key="2">
    <source>
        <dbReference type="Proteomes" id="UP001186974"/>
    </source>
</evidence>
<organism evidence="1 2">
    <name type="scientific">Coniosporium uncinatum</name>
    <dbReference type="NCBI Taxonomy" id="93489"/>
    <lineage>
        <taxon>Eukaryota</taxon>
        <taxon>Fungi</taxon>
        <taxon>Dikarya</taxon>
        <taxon>Ascomycota</taxon>
        <taxon>Pezizomycotina</taxon>
        <taxon>Dothideomycetes</taxon>
        <taxon>Dothideomycetes incertae sedis</taxon>
        <taxon>Coniosporium</taxon>
    </lineage>
</organism>
<accession>A0ACC3DZD0</accession>
<protein>
    <submittedName>
        <fullName evidence="1">Uncharacterized protein</fullName>
    </submittedName>
</protein>
<name>A0ACC3DZD0_9PEZI</name>